<feature type="transmembrane region" description="Helical" evidence="1">
    <location>
        <begin position="238"/>
        <end position="258"/>
    </location>
</feature>
<feature type="transmembrane region" description="Helical" evidence="1">
    <location>
        <begin position="12"/>
        <end position="33"/>
    </location>
</feature>
<feature type="transmembrane region" description="Helical" evidence="1">
    <location>
        <begin position="209"/>
        <end position="232"/>
    </location>
</feature>
<accession>A0A167FXF2</accession>
<keyword evidence="1" id="KW-0472">Membrane</keyword>
<keyword evidence="1" id="KW-0812">Transmembrane</keyword>
<proteinExistence type="predicted"/>
<protein>
    <submittedName>
        <fullName evidence="2">Uncharacterized protein</fullName>
    </submittedName>
</protein>
<name>A0A167FXF2_CALVF</name>
<dbReference type="AlphaFoldDB" id="A0A167FXF2"/>
<dbReference type="EMBL" id="KV417358">
    <property type="protein sequence ID" value="KZO89950.1"/>
    <property type="molecule type" value="Genomic_DNA"/>
</dbReference>
<organism evidence="2 3">
    <name type="scientific">Calocera viscosa (strain TUFC12733)</name>
    <dbReference type="NCBI Taxonomy" id="1330018"/>
    <lineage>
        <taxon>Eukaryota</taxon>
        <taxon>Fungi</taxon>
        <taxon>Dikarya</taxon>
        <taxon>Basidiomycota</taxon>
        <taxon>Agaricomycotina</taxon>
        <taxon>Dacrymycetes</taxon>
        <taxon>Dacrymycetales</taxon>
        <taxon>Dacrymycetaceae</taxon>
        <taxon>Calocera</taxon>
    </lineage>
</organism>
<dbReference type="STRING" id="1330018.A0A167FXF2"/>
<evidence type="ECO:0000256" key="1">
    <source>
        <dbReference type="SAM" id="Phobius"/>
    </source>
</evidence>
<evidence type="ECO:0000313" key="3">
    <source>
        <dbReference type="Proteomes" id="UP000076738"/>
    </source>
</evidence>
<evidence type="ECO:0000313" key="2">
    <source>
        <dbReference type="EMBL" id="KZO89950.1"/>
    </source>
</evidence>
<feature type="transmembrane region" description="Helical" evidence="1">
    <location>
        <begin position="45"/>
        <end position="68"/>
    </location>
</feature>
<dbReference type="OrthoDB" id="3341077at2759"/>
<keyword evidence="3" id="KW-1185">Reference proteome</keyword>
<feature type="transmembrane region" description="Helical" evidence="1">
    <location>
        <begin position="98"/>
        <end position="120"/>
    </location>
</feature>
<keyword evidence="1" id="KW-1133">Transmembrane helix</keyword>
<reference evidence="2 3" key="1">
    <citation type="journal article" date="2016" name="Mol. Biol. Evol.">
        <title>Comparative Genomics of Early-Diverging Mushroom-Forming Fungi Provides Insights into the Origins of Lignocellulose Decay Capabilities.</title>
        <authorList>
            <person name="Nagy L.G."/>
            <person name="Riley R."/>
            <person name="Tritt A."/>
            <person name="Adam C."/>
            <person name="Daum C."/>
            <person name="Floudas D."/>
            <person name="Sun H."/>
            <person name="Yadav J.S."/>
            <person name="Pangilinan J."/>
            <person name="Larsson K.H."/>
            <person name="Matsuura K."/>
            <person name="Barry K."/>
            <person name="Labutti K."/>
            <person name="Kuo R."/>
            <person name="Ohm R.A."/>
            <person name="Bhattacharya S.S."/>
            <person name="Shirouzu T."/>
            <person name="Yoshinaga Y."/>
            <person name="Martin F.M."/>
            <person name="Grigoriev I.V."/>
            <person name="Hibbett D.S."/>
        </authorList>
    </citation>
    <scope>NUCLEOTIDE SEQUENCE [LARGE SCALE GENOMIC DNA]</scope>
    <source>
        <strain evidence="2 3">TUFC12733</strain>
    </source>
</reference>
<feature type="transmembrane region" description="Helical" evidence="1">
    <location>
        <begin position="127"/>
        <end position="149"/>
    </location>
</feature>
<gene>
    <name evidence="2" type="ORF">CALVIDRAFT_569503</name>
</gene>
<sequence>MTDSLPLDIATLAGLFSGSILYGIFVVLFILCLHTLLYRRNTLRANYVLITGVVTMFLLNTVVLALSFSRCLDAFIIMRDDEGGPVAYLQNLASWKEVARTAITLCYAVLADVILIYRCWVVWGRRLIIIAIPLVILAAGICMDILMVVTIASLSSGAGIFFNALQGRITAALSIILLQNIIVTSLIVYRIWRVSKSTVGAAVGDLWPIISIIVESGAVFVATIFIFLMTYVTSSNSQYVLLESINPMIGITFSLLTIRVSHSSTKSASPSQASRTRSQSQTSAPIRLLTWLARAQQIVVPVLPQHATPSPQYTMHMAERGKNVEVIEIGRLGQRLGDWEGDVDKLYEPGST</sequence>
<dbReference type="Proteomes" id="UP000076738">
    <property type="component" value="Unassembled WGS sequence"/>
</dbReference>
<feature type="transmembrane region" description="Helical" evidence="1">
    <location>
        <begin position="169"/>
        <end position="189"/>
    </location>
</feature>